<comment type="caution">
    <text evidence="1">The sequence shown here is derived from an EMBL/GenBank/DDBJ whole genome shotgun (WGS) entry which is preliminary data.</text>
</comment>
<dbReference type="eggNOG" id="ENOG50302RR">
    <property type="taxonomic scope" value="Bacteria"/>
</dbReference>
<proteinExistence type="predicted"/>
<dbReference type="HOGENOM" id="CLU_1014228_0_0_6"/>
<dbReference type="STRING" id="632955.GCA_000829675_03527"/>
<evidence type="ECO:0000313" key="1">
    <source>
        <dbReference type="EMBL" id="EPF74319.1"/>
    </source>
</evidence>
<dbReference type="PATRIC" id="fig|421052.3.peg.1643"/>
<name>S3NJ23_9GAMM</name>
<dbReference type="Gene3D" id="2.130.10.10">
    <property type="entry name" value="YVTN repeat-like/Quinoprotein amine dehydrogenase"/>
    <property type="match status" value="1"/>
</dbReference>
<evidence type="ECO:0000313" key="2">
    <source>
        <dbReference type="Proteomes" id="UP000014568"/>
    </source>
</evidence>
<dbReference type="SUPFAM" id="SSF110296">
    <property type="entry name" value="Oligoxyloglucan reducing end-specific cellobiohydrolase"/>
    <property type="match status" value="1"/>
</dbReference>
<dbReference type="AlphaFoldDB" id="S3NJ23"/>
<dbReference type="InterPro" id="IPR015943">
    <property type="entry name" value="WD40/YVTN_repeat-like_dom_sf"/>
</dbReference>
<dbReference type="PROSITE" id="PS51257">
    <property type="entry name" value="PROKAR_LIPOPROTEIN"/>
    <property type="match status" value="1"/>
</dbReference>
<accession>S3NJ23</accession>
<evidence type="ECO:0008006" key="3">
    <source>
        <dbReference type="Google" id="ProtNLM"/>
    </source>
</evidence>
<dbReference type="OrthoDB" id="9813892at2"/>
<dbReference type="RefSeq" id="WP_016656094.1">
    <property type="nucleotide sequence ID" value="NZ_KE340353.1"/>
</dbReference>
<keyword evidence="2" id="KW-1185">Reference proteome</keyword>
<protein>
    <recommendedName>
        <fullName evidence="3">Photosynthesis system II assembly factor Ycf48/Hcf136-like domain-containing protein</fullName>
    </recommendedName>
</protein>
<dbReference type="EMBL" id="ATGI01000021">
    <property type="protein sequence ID" value="EPF74319.1"/>
    <property type="molecule type" value="Genomic_DNA"/>
</dbReference>
<gene>
    <name evidence="1" type="ORF">F945_01686</name>
</gene>
<organism evidence="1 2">
    <name type="scientific">Acinetobacter rudis CIP 110305</name>
    <dbReference type="NCBI Taxonomy" id="421052"/>
    <lineage>
        <taxon>Bacteria</taxon>
        <taxon>Pseudomonadati</taxon>
        <taxon>Pseudomonadota</taxon>
        <taxon>Gammaproteobacteria</taxon>
        <taxon>Moraxellales</taxon>
        <taxon>Moraxellaceae</taxon>
        <taxon>Acinetobacter</taxon>
    </lineage>
</organism>
<reference evidence="1 2" key="1">
    <citation type="submission" date="2013-06" db="EMBL/GenBank/DDBJ databases">
        <title>The Genome Sequence of Acinetobacter rudis CIP 110305.</title>
        <authorList>
            <consortium name="The Broad Institute Genome Sequencing Platform"/>
            <consortium name="The Broad Institute Genome Sequencing Center for Infectious Disease"/>
            <person name="Cerqueira G."/>
            <person name="Feldgarden M."/>
            <person name="Courvalin P."/>
            <person name="Perichon B."/>
            <person name="Grillot-Courvalin C."/>
            <person name="Clermont D."/>
            <person name="Rocha E."/>
            <person name="Yoon E.-J."/>
            <person name="Nemec A."/>
            <person name="Young S.K."/>
            <person name="Zeng Q."/>
            <person name="Gargeya S."/>
            <person name="Fitzgerald M."/>
            <person name="Abouelleil A."/>
            <person name="Alvarado L."/>
            <person name="Berlin A.M."/>
            <person name="Chapman S.B."/>
            <person name="Dewar J."/>
            <person name="Goldberg J."/>
            <person name="Griggs A."/>
            <person name="Gujja S."/>
            <person name="Hansen M."/>
            <person name="Howarth C."/>
            <person name="Imamovic A."/>
            <person name="Larimer J."/>
            <person name="McCowan C."/>
            <person name="Murphy C."/>
            <person name="Pearson M."/>
            <person name="Priest M."/>
            <person name="Roberts A."/>
            <person name="Saif S."/>
            <person name="Shea T."/>
            <person name="Sykes S."/>
            <person name="Wortman J."/>
            <person name="Nusbaum C."/>
            <person name="Birren B."/>
        </authorList>
    </citation>
    <scope>NUCLEOTIDE SEQUENCE [LARGE SCALE GENOMIC DNA]</scope>
    <source>
        <strain evidence="1 2">CIP 110305</strain>
    </source>
</reference>
<sequence>MKKNEWFVLFFGLWILTGCSLMWATEFDFAKNKFNGGNLVIDQERQRALLIYIDREKLKIGPVLNEEGEEVGRNFKEEWMRDNNQVLNRMTVEVLSGGQGKQDKLVFKEKAQTGQWWQTVDLKTVYINTYWLDYTLVDTLPEQDQVRKARHYKIFKSVDGGESFTQLKSWPSFRQVKQVLFDETGLKGYAIGEQKTLWRTSDGGETWVKIHMPKPIIDQLNAMKFDLRIDEIFSSYHFDEKTKDFYFSNLFENHGQYYSVIYKLPWSDDPKKIV</sequence>
<dbReference type="Proteomes" id="UP000014568">
    <property type="component" value="Unassembled WGS sequence"/>
</dbReference>